<evidence type="ECO:0000313" key="3">
    <source>
        <dbReference type="Proteomes" id="UP001620626"/>
    </source>
</evidence>
<evidence type="ECO:0000313" key="2">
    <source>
        <dbReference type="EMBL" id="KAL3095229.1"/>
    </source>
</evidence>
<feature type="region of interest" description="Disordered" evidence="1">
    <location>
        <begin position="102"/>
        <end position="121"/>
    </location>
</feature>
<name>A0ABD2JXT3_9BILA</name>
<gene>
    <name evidence="2" type="ORF">niasHT_020380</name>
</gene>
<organism evidence="2 3">
    <name type="scientific">Heterodera trifolii</name>
    <dbReference type="NCBI Taxonomy" id="157864"/>
    <lineage>
        <taxon>Eukaryota</taxon>
        <taxon>Metazoa</taxon>
        <taxon>Ecdysozoa</taxon>
        <taxon>Nematoda</taxon>
        <taxon>Chromadorea</taxon>
        <taxon>Rhabditida</taxon>
        <taxon>Tylenchina</taxon>
        <taxon>Tylenchomorpha</taxon>
        <taxon>Tylenchoidea</taxon>
        <taxon>Heteroderidae</taxon>
        <taxon>Heteroderinae</taxon>
        <taxon>Heterodera</taxon>
    </lineage>
</organism>
<reference evidence="2 3" key="1">
    <citation type="submission" date="2024-10" db="EMBL/GenBank/DDBJ databases">
        <authorList>
            <person name="Kim D."/>
        </authorList>
    </citation>
    <scope>NUCLEOTIDE SEQUENCE [LARGE SCALE GENOMIC DNA]</scope>
    <source>
        <strain evidence="2">BH-2024</strain>
    </source>
</reference>
<evidence type="ECO:0000256" key="1">
    <source>
        <dbReference type="SAM" id="MobiDB-lite"/>
    </source>
</evidence>
<sequence length="165" mass="18625">MQLLLTKCPNGCTLPTQNGQPKRLFCRDYLDPQNLGWIDIFKEFFWRPYKVSKPRNVQATKCPSLEMSKPRNVQATKCPSLEMSKPRNVQASKCPSLEMSKPRNVQASKCPSHEMSKPRNVQATKCPSLEMSIRDAVNFGVEVDESHAVITSDNVEQQTLNEAGL</sequence>
<keyword evidence="3" id="KW-1185">Reference proteome</keyword>
<protein>
    <submittedName>
        <fullName evidence="2">Uncharacterized protein</fullName>
    </submittedName>
</protein>
<proteinExistence type="predicted"/>
<accession>A0ABD2JXT3</accession>
<comment type="caution">
    <text evidence="2">The sequence shown here is derived from an EMBL/GenBank/DDBJ whole genome shotgun (WGS) entry which is preliminary data.</text>
</comment>
<dbReference type="Proteomes" id="UP001620626">
    <property type="component" value="Unassembled WGS sequence"/>
</dbReference>
<dbReference type="EMBL" id="JBICBT010000881">
    <property type="protein sequence ID" value="KAL3095229.1"/>
    <property type="molecule type" value="Genomic_DNA"/>
</dbReference>
<dbReference type="AlphaFoldDB" id="A0ABD2JXT3"/>